<dbReference type="InterPro" id="IPR045175">
    <property type="entry name" value="M28_fam"/>
</dbReference>
<dbReference type="SUPFAM" id="SSF53187">
    <property type="entry name" value="Zn-dependent exopeptidases"/>
    <property type="match status" value="1"/>
</dbReference>
<organism evidence="2">
    <name type="scientific">marine sediment metagenome</name>
    <dbReference type="NCBI Taxonomy" id="412755"/>
    <lineage>
        <taxon>unclassified sequences</taxon>
        <taxon>metagenomes</taxon>
        <taxon>ecological metagenomes</taxon>
    </lineage>
</organism>
<dbReference type="EMBL" id="LAZR01012335">
    <property type="protein sequence ID" value="KKM27366.1"/>
    <property type="molecule type" value="Genomic_DNA"/>
</dbReference>
<gene>
    <name evidence="2" type="ORF">LCGC14_1575440</name>
</gene>
<dbReference type="GO" id="GO:0006508">
    <property type="term" value="P:proteolysis"/>
    <property type="evidence" value="ECO:0007669"/>
    <property type="project" value="InterPro"/>
</dbReference>
<protein>
    <recommendedName>
        <fullName evidence="1">Peptidase M28 domain-containing protein</fullName>
    </recommendedName>
</protein>
<dbReference type="GO" id="GO:0008235">
    <property type="term" value="F:metalloexopeptidase activity"/>
    <property type="evidence" value="ECO:0007669"/>
    <property type="project" value="InterPro"/>
</dbReference>
<sequence>MFEGKNDLDRRNTLIGTLESKGHNFELEDYKYKGEEGINIIVTKGDGQRDILLTTHYDVVPGSPGANDNASCIAVLLDILEKLKDYKVKNRIRIIFFDDEEINCIGSQAYVAKHGVDNIIGVYNTELVGMGDTVGIWPVTKDVEDSKVLLNLKSVLEDKGYPYGEAGLLPLLFSDHRSFRECGLKDAFCLSMVDGKDMNGIRRFAESPKSMQGEIPFMFELYHSSEDKSKYLSEEALRLMSDVIYTSIVRLDQDS</sequence>
<comment type="caution">
    <text evidence="2">The sequence shown here is derived from an EMBL/GenBank/DDBJ whole genome shotgun (WGS) entry which is preliminary data.</text>
</comment>
<dbReference type="Gene3D" id="3.40.630.10">
    <property type="entry name" value="Zn peptidases"/>
    <property type="match status" value="1"/>
</dbReference>
<evidence type="ECO:0000313" key="2">
    <source>
        <dbReference type="EMBL" id="KKM27366.1"/>
    </source>
</evidence>
<dbReference type="Pfam" id="PF04389">
    <property type="entry name" value="Peptidase_M28"/>
    <property type="match status" value="1"/>
</dbReference>
<dbReference type="InterPro" id="IPR007484">
    <property type="entry name" value="Peptidase_M28"/>
</dbReference>
<accession>A0A0F9IIE1</accession>
<evidence type="ECO:0000259" key="1">
    <source>
        <dbReference type="Pfam" id="PF04389"/>
    </source>
</evidence>
<dbReference type="AlphaFoldDB" id="A0A0F9IIE1"/>
<dbReference type="PANTHER" id="PTHR12147">
    <property type="entry name" value="METALLOPEPTIDASE M28 FAMILY MEMBER"/>
    <property type="match status" value="1"/>
</dbReference>
<feature type="domain" description="Peptidase M28" evidence="1">
    <location>
        <begin position="40"/>
        <end position="245"/>
    </location>
</feature>
<name>A0A0F9IIE1_9ZZZZ</name>
<reference evidence="2" key="1">
    <citation type="journal article" date="2015" name="Nature">
        <title>Complex archaea that bridge the gap between prokaryotes and eukaryotes.</title>
        <authorList>
            <person name="Spang A."/>
            <person name="Saw J.H."/>
            <person name="Jorgensen S.L."/>
            <person name="Zaremba-Niedzwiedzka K."/>
            <person name="Martijn J."/>
            <person name="Lind A.E."/>
            <person name="van Eijk R."/>
            <person name="Schleper C."/>
            <person name="Guy L."/>
            <person name="Ettema T.J."/>
        </authorList>
    </citation>
    <scope>NUCLEOTIDE SEQUENCE</scope>
</reference>
<dbReference type="PANTHER" id="PTHR12147:SF26">
    <property type="entry name" value="PEPTIDASE M28 DOMAIN-CONTAINING PROTEIN"/>
    <property type="match status" value="1"/>
</dbReference>
<proteinExistence type="predicted"/>